<dbReference type="Pfam" id="PF00512">
    <property type="entry name" value="HisKA"/>
    <property type="match status" value="1"/>
</dbReference>
<dbReference type="STRING" id="476652.DEAC_c44080"/>
<dbReference type="CDD" id="cd00130">
    <property type="entry name" value="PAS"/>
    <property type="match status" value="2"/>
</dbReference>
<dbReference type="InterPro" id="IPR000014">
    <property type="entry name" value="PAS"/>
</dbReference>
<keyword evidence="8" id="KW-0902">Two-component regulatory system</keyword>
<dbReference type="PANTHER" id="PTHR43065">
    <property type="entry name" value="SENSOR HISTIDINE KINASE"/>
    <property type="match status" value="1"/>
</dbReference>
<dbReference type="Gene3D" id="3.30.450.20">
    <property type="entry name" value="PAS domain"/>
    <property type="match status" value="2"/>
</dbReference>
<dbReference type="GO" id="GO:0005524">
    <property type="term" value="F:ATP binding"/>
    <property type="evidence" value="ECO:0007669"/>
    <property type="project" value="UniProtKB-KW"/>
</dbReference>
<evidence type="ECO:0000256" key="7">
    <source>
        <dbReference type="ARBA" id="ARBA00022840"/>
    </source>
</evidence>
<dbReference type="SMART" id="SM00387">
    <property type="entry name" value="HATPase_c"/>
    <property type="match status" value="1"/>
</dbReference>
<dbReference type="RefSeq" id="WP_242847244.1">
    <property type="nucleotide sequence ID" value="NZ_LDZY01000033.1"/>
</dbReference>
<dbReference type="NCBIfam" id="TIGR00229">
    <property type="entry name" value="sensory_box"/>
    <property type="match status" value="1"/>
</dbReference>
<keyword evidence="6 10" id="KW-0418">Kinase</keyword>
<name>A0A0J1IG14_9FIRM</name>
<evidence type="ECO:0000256" key="6">
    <source>
        <dbReference type="ARBA" id="ARBA00022777"/>
    </source>
</evidence>
<reference evidence="10 11" key="1">
    <citation type="submission" date="2015-06" db="EMBL/GenBank/DDBJ databases">
        <title>Draft genome of the moderately acidophilic sulfate reducer Candidatus Desulfosporosinus acididurans strain M1.</title>
        <authorList>
            <person name="Poehlein A."/>
            <person name="Petzsch P."/>
            <person name="Johnson B.D."/>
            <person name="Schloemann M."/>
            <person name="Daniel R."/>
            <person name="Muehling M."/>
        </authorList>
    </citation>
    <scope>NUCLEOTIDE SEQUENCE [LARGE SCALE GENOMIC DNA]</scope>
    <source>
        <strain evidence="10 11">M1</strain>
    </source>
</reference>
<feature type="domain" description="Histidine kinase" evidence="9">
    <location>
        <begin position="319"/>
        <end position="523"/>
    </location>
</feature>
<comment type="catalytic activity">
    <reaction evidence="1">
        <text>ATP + protein L-histidine = ADP + protein N-phospho-L-histidine.</text>
        <dbReference type="EC" id="2.7.13.3"/>
    </reaction>
</comment>
<dbReference type="AlphaFoldDB" id="A0A0J1IG14"/>
<dbReference type="InterPro" id="IPR003594">
    <property type="entry name" value="HATPase_dom"/>
</dbReference>
<keyword evidence="11" id="KW-1185">Reference proteome</keyword>
<dbReference type="Pfam" id="PF13426">
    <property type="entry name" value="PAS_9"/>
    <property type="match status" value="2"/>
</dbReference>
<dbReference type="Gene3D" id="3.30.565.10">
    <property type="entry name" value="Histidine kinase-like ATPase, C-terminal domain"/>
    <property type="match status" value="1"/>
</dbReference>
<evidence type="ECO:0000256" key="5">
    <source>
        <dbReference type="ARBA" id="ARBA00022741"/>
    </source>
</evidence>
<evidence type="ECO:0000256" key="3">
    <source>
        <dbReference type="ARBA" id="ARBA00022553"/>
    </source>
</evidence>
<dbReference type="SUPFAM" id="SSF55874">
    <property type="entry name" value="ATPase domain of HSP90 chaperone/DNA topoisomerase II/histidine kinase"/>
    <property type="match status" value="1"/>
</dbReference>
<dbReference type="EC" id="2.7.13.3" evidence="2"/>
<evidence type="ECO:0000256" key="4">
    <source>
        <dbReference type="ARBA" id="ARBA00022679"/>
    </source>
</evidence>
<dbReference type="SMART" id="SM00388">
    <property type="entry name" value="HisKA"/>
    <property type="match status" value="1"/>
</dbReference>
<proteinExistence type="predicted"/>
<dbReference type="Pfam" id="PF02518">
    <property type="entry name" value="HATPase_c"/>
    <property type="match status" value="1"/>
</dbReference>
<keyword evidence="3" id="KW-0597">Phosphoprotein</keyword>
<dbReference type="InterPro" id="IPR036097">
    <property type="entry name" value="HisK_dim/P_sf"/>
</dbReference>
<evidence type="ECO:0000256" key="1">
    <source>
        <dbReference type="ARBA" id="ARBA00000085"/>
    </source>
</evidence>
<evidence type="ECO:0000259" key="9">
    <source>
        <dbReference type="PROSITE" id="PS50109"/>
    </source>
</evidence>
<dbReference type="Proteomes" id="UP000036356">
    <property type="component" value="Unassembled WGS sequence"/>
</dbReference>
<dbReference type="Gene3D" id="1.10.287.130">
    <property type="match status" value="1"/>
</dbReference>
<dbReference type="PRINTS" id="PR00344">
    <property type="entry name" value="BCTRLSENSOR"/>
</dbReference>
<keyword evidence="4 10" id="KW-0808">Transferase</keyword>
<sequence length="525" mass="59478">MNSLDNNTNLQKVLVKSQISDTFLDEFSKENISDLVFLARKLKKRNVELEQSKELFYNIVENMMDCVTVFSAIRNNDGKIVDFTLDYINQAACKNANKSREELIGHSLLAFSYDVAKAGLFDAYCKVVETNLPFSRESIYYNTDNKNVQGAYDNRTIKMGDGVVVIYRNITEKKQLEIDNLRTSEERFSKVFYYSPLMMSIISKYSHQYIAVNRRFLEIRGLLLEDVIGKTPPQLGIPESEFEEVINLLQKNGLVDNFEGSMIAKNSSKGTVLLSAQQIQLGDQECILISYNDITELKKIQSDIARLDRFNLIGQMAAGIGHEIRNPLTVVKGYLQLMGSKPELEPHFSKIETMISEIDRANSIITEFLSLAKHKSSELQNQNINSILLNLYPLLQADTFTQNKQIVLATQPTPYILLDYKETSQLILNLFRNGLEAMHENGTLTIRTYVEDVHVVLAIQDEGPGIPLEYIDKLGTPFFTTKDTGTGLGLATCYSIAERHQAKIRVESSPCGTNFMVYFPIPQTK</sequence>
<dbReference type="InterPro" id="IPR003661">
    <property type="entry name" value="HisK_dim/P_dom"/>
</dbReference>
<accession>A0A0J1IG14</accession>
<evidence type="ECO:0000313" key="11">
    <source>
        <dbReference type="Proteomes" id="UP000036356"/>
    </source>
</evidence>
<dbReference type="InterPro" id="IPR005467">
    <property type="entry name" value="His_kinase_dom"/>
</dbReference>
<dbReference type="SMART" id="SM00091">
    <property type="entry name" value="PAS"/>
    <property type="match status" value="2"/>
</dbReference>
<dbReference type="SUPFAM" id="SSF55785">
    <property type="entry name" value="PYP-like sensor domain (PAS domain)"/>
    <property type="match status" value="2"/>
</dbReference>
<dbReference type="SUPFAM" id="SSF47384">
    <property type="entry name" value="Homodimeric domain of signal transducing histidine kinase"/>
    <property type="match status" value="1"/>
</dbReference>
<dbReference type="PANTHER" id="PTHR43065:SF46">
    <property type="entry name" value="C4-DICARBOXYLATE TRANSPORT SENSOR PROTEIN DCTB"/>
    <property type="match status" value="1"/>
</dbReference>
<keyword evidence="7" id="KW-0067">ATP-binding</keyword>
<evidence type="ECO:0000313" key="10">
    <source>
        <dbReference type="EMBL" id="KLU63681.1"/>
    </source>
</evidence>
<dbReference type="PATRIC" id="fig|476652.3.peg.4691"/>
<dbReference type="GO" id="GO:0000155">
    <property type="term" value="F:phosphorelay sensor kinase activity"/>
    <property type="evidence" value="ECO:0007669"/>
    <property type="project" value="InterPro"/>
</dbReference>
<gene>
    <name evidence="10" type="primary">kinE_5</name>
    <name evidence="10" type="ORF">DEAC_c44080</name>
</gene>
<dbReference type="EMBL" id="LDZY01000033">
    <property type="protein sequence ID" value="KLU63681.1"/>
    <property type="molecule type" value="Genomic_DNA"/>
</dbReference>
<dbReference type="InterPro" id="IPR004358">
    <property type="entry name" value="Sig_transdc_His_kin-like_C"/>
</dbReference>
<dbReference type="PROSITE" id="PS50109">
    <property type="entry name" value="HIS_KIN"/>
    <property type="match status" value="1"/>
</dbReference>
<keyword evidence="5" id="KW-0547">Nucleotide-binding</keyword>
<dbReference type="CDD" id="cd00082">
    <property type="entry name" value="HisKA"/>
    <property type="match status" value="1"/>
</dbReference>
<protein>
    <recommendedName>
        <fullName evidence="2">histidine kinase</fullName>
        <ecNumber evidence="2">2.7.13.3</ecNumber>
    </recommendedName>
</protein>
<dbReference type="InterPro" id="IPR036890">
    <property type="entry name" value="HATPase_C_sf"/>
</dbReference>
<dbReference type="InterPro" id="IPR035965">
    <property type="entry name" value="PAS-like_dom_sf"/>
</dbReference>
<comment type="caution">
    <text evidence="10">The sequence shown here is derived from an EMBL/GenBank/DDBJ whole genome shotgun (WGS) entry which is preliminary data.</text>
</comment>
<evidence type="ECO:0000256" key="2">
    <source>
        <dbReference type="ARBA" id="ARBA00012438"/>
    </source>
</evidence>
<organism evidence="10 11">
    <name type="scientific">Desulfosporosinus acididurans</name>
    <dbReference type="NCBI Taxonomy" id="476652"/>
    <lineage>
        <taxon>Bacteria</taxon>
        <taxon>Bacillati</taxon>
        <taxon>Bacillota</taxon>
        <taxon>Clostridia</taxon>
        <taxon>Eubacteriales</taxon>
        <taxon>Desulfitobacteriaceae</taxon>
        <taxon>Desulfosporosinus</taxon>
    </lineage>
</organism>
<evidence type="ECO:0000256" key="8">
    <source>
        <dbReference type="ARBA" id="ARBA00023012"/>
    </source>
</evidence>